<keyword evidence="2" id="KW-1185">Reference proteome</keyword>
<sequence length="34" mass="3948">MFQAGARRSSLSRLRLFFSPAVKAKYSTIAMLRW</sequence>
<dbReference type="KEGG" id="bte:BTH_I0105"/>
<name>Q2T2D4_BURTA</name>
<dbReference type="Proteomes" id="UP000001930">
    <property type="component" value="Chromosome I"/>
</dbReference>
<dbReference type="HOGENOM" id="CLU_3372649_0_0_4"/>
<evidence type="ECO:0000313" key="2">
    <source>
        <dbReference type="Proteomes" id="UP000001930"/>
    </source>
</evidence>
<protein>
    <submittedName>
        <fullName evidence="1">Uncharacterized protein</fullName>
    </submittedName>
</protein>
<proteinExistence type="predicted"/>
<accession>Q2T2D4</accession>
<reference evidence="1 2" key="1">
    <citation type="journal article" date="2005" name="BMC Genomics">
        <title>Bacterial genome adaptation to niches: divergence of the potential virulence genes in three Burkholderia species of different survival strategies.</title>
        <authorList>
            <person name="Kim H.S."/>
            <person name="Schell M.A."/>
            <person name="Yu Y."/>
            <person name="Ulrich R.L."/>
            <person name="Sarria S.H."/>
            <person name="Nierman W.C."/>
            <person name="DeShazer D."/>
        </authorList>
    </citation>
    <scope>NUCLEOTIDE SEQUENCE [LARGE SCALE GENOMIC DNA]</scope>
    <source>
        <strain evidence="2">ATCC 700388 / DSM 13276 / CCUG 48851 / CIP 106301 / E264</strain>
    </source>
</reference>
<organism evidence="1 2">
    <name type="scientific">Burkholderia thailandensis (strain ATCC 700388 / DSM 13276 / CCUG 48851 / CIP 106301 / E264)</name>
    <dbReference type="NCBI Taxonomy" id="271848"/>
    <lineage>
        <taxon>Bacteria</taxon>
        <taxon>Pseudomonadati</taxon>
        <taxon>Pseudomonadota</taxon>
        <taxon>Betaproteobacteria</taxon>
        <taxon>Burkholderiales</taxon>
        <taxon>Burkholderiaceae</taxon>
        <taxon>Burkholderia</taxon>
        <taxon>pseudomallei group</taxon>
    </lineage>
</organism>
<dbReference type="AlphaFoldDB" id="Q2T2D4"/>
<gene>
    <name evidence="1" type="ordered locus">BTH_I0105</name>
</gene>
<evidence type="ECO:0000313" key="1">
    <source>
        <dbReference type="EMBL" id="ABC36866.1"/>
    </source>
</evidence>
<dbReference type="EMBL" id="CP000086">
    <property type="protein sequence ID" value="ABC36866.1"/>
    <property type="molecule type" value="Genomic_DNA"/>
</dbReference>